<dbReference type="GO" id="GO:0016787">
    <property type="term" value="F:hydrolase activity"/>
    <property type="evidence" value="ECO:0007669"/>
    <property type="project" value="UniProtKB-KW"/>
</dbReference>
<dbReference type="RefSeq" id="WP_118320058.1">
    <property type="nucleotide sequence ID" value="NZ_CATXNH010000012.1"/>
</dbReference>
<dbReference type="Proteomes" id="UP000285274">
    <property type="component" value="Unassembled WGS sequence"/>
</dbReference>
<dbReference type="Gene3D" id="1.10.3210.10">
    <property type="entry name" value="Hypothetical protein af1432"/>
    <property type="match status" value="1"/>
</dbReference>
<name>A0A395W843_9FIRM</name>
<evidence type="ECO:0000259" key="2">
    <source>
        <dbReference type="SMART" id="SM00471"/>
    </source>
</evidence>
<dbReference type="Gene3D" id="2.40.50.140">
    <property type="entry name" value="Nucleic acid-binding proteins"/>
    <property type="match status" value="1"/>
</dbReference>
<evidence type="ECO:0000313" key="4">
    <source>
        <dbReference type="EMBL" id="RGU89838.1"/>
    </source>
</evidence>
<dbReference type="InterPro" id="IPR003607">
    <property type="entry name" value="HD/PDEase_dom"/>
</dbReference>
<dbReference type="EMBL" id="QRYQ01000022">
    <property type="protein sequence ID" value="RGU89838.1"/>
    <property type="molecule type" value="Genomic_DNA"/>
</dbReference>
<keyword evidence="1" id="KW-0378">Hydrolase</keyword>
<dbReference type="InterPro" id="IPR006674">
    <property type="entry name" value="HD_domain"/>
</dbReference>
<dbReference type="Pfam" id="PF01966">
    <property type="entry name" value="HD"/>
    <property type="match status" value="1"/>
</dbReference>
<feature type="domain" description="HD/PDEase" evidence="2">
    <location>
        <begin position="151"/>
        <end position="284"/>
    </location>
</feature>
<comment type="caution">
    <text evidence="4">The sequence shown here is derived from an EMBL/GenBank/DDBJ whole genome shotgun (WGS) entry which is preliminary data.</text>
</comment>
<dbReference type="AlphaFoldDB" id="A0A395W843"/>
<evidence type="ECO:0000313" key="3">
    <source>
        <dbReference type="EMBL" id="RGS46180.1"/>
    </source>
</evidence>
<dbReference type="InterPro" id="IPR050798">
    <property type="entry name" value="YhaM_exoribonuc/phosphodiest"/>
</dbReference>
<proteinExistence type="predicted"/>
<dbReference type="PANTHER" id="PTHR37294:SF1">
    <property type="entry name" value="3'-5' EXORIBONUCLEASE YHAM"/>
    <property type="match status" value="1"/>
</dbReference>
<evidence type="ECO:0000313" key="6">
    <source>
        <dbReference type="Proteomes" id="UP000285274"/>
    </source>
</evidence>
<sequence length="312" mass="35458">MRINEITQEQKVNVKCLISKCDKGKTVKDTPYLSLILEDATGVLDAKFWNLTNEQIEQYKAGQVVEVIGDSIIHRNAVQLRVRKMTVLEDEDISNYVRLAPMTRTEMEEEVKILMNEITNTNLYCVVEEVLEETKDLFYTYPAATRNHHNFVGGLAYHSISMARVALDICRQYPFLDKGLLIAGILMHDVGKIDELSGPVLPEYTNEGNLLGHISIMNNRLDRVAEKLGVNDKECVLLLKHMVLAHHGKMEFGSPVLPMIPEAEVLTLLDNLDARMYMMKQSLDTTQPGHFGPRVFALEGRMIYHRKGEAEE</sequence>
<dbReference type="SMART" id="SM00471">
    <property type="entry name" value="HDc"/>
    <property type="match status" value="1"/>
</dbReference>
<organism evidence="4 5">
    <name type="scientific">Holdemanella biformis</name>
    <dbReference type="NCBI Taxonomy" id="1735"/>
    <lineage>
        <taxon>Bacteria</taxon>
        <taxon>Bacillati</taxon>
        <taxon>Bacillota</taxon>
        <taxon>Erysipelotrichia</taxon>
        <taxon>Erysipelotrichales</taxon>
        <taxon>Erysipelotrichaceae</taxon>
        <taxon>Holdemanella</taxon>
    </lineage>
</organism>
<dbReference type="Proteomes" id="UP000265489">
    <property type="component" value="Unassembled WGS sequence"/>
</dbReference>
<dbReference type="InterPro" id="IPR012340">
    <property type="entry name" value="NA-bd_OB-fold"/>
</dbReference>
<dbReference type="CDD" id="cd00077">
    <property type="entry name" value="HDc"/>
    <property type="match status" value="1"/>
</dbReference>
<dbReference type="FunFam" id="1.10.3210.10:FF:000008">
    <property type="entry name" value="3'-5' exoribonuclease YhaM"/>
    <property type="match status" value="1"/>
</dbReference>
<evidence type="ECO:0000256" key="1">
    <source>
        <dbReference type="ARBA" id="ARBA00022801"/>
    </source>
</evidence>
<protein>
    <submittedName>
        <fullName evidence="4">HD domain-containing protein</fullName>
    </submittedName>
</protein>
<dbReference type="GO" id="GO:0031125">
    <property type="term" value="P:rRNA 3'-end processing"/>
    <property type="evidence" value="ECO:0007669"/>
    <property type="project" value="TreeGrafter"/>
</dbReference>
<evidence type="ECO:0000313" key="5">
    <source>
        <dbReference type="Proteomes" id="UP000265489"/>
    </source>
</evidence>
<dbReference type="GeneID" id="66580144"/>
<gene>
    <name evidence="4" type="ORF">DWW32_10005</name>
    <name evidence="3" type="ORF">DWX92_06600</name>
</gene>
<dbReference type="EMBL" id="QRVM01000026">
    <property type="protein sequence ID" value="RGS46180.1"/>
    <property type="molecule type" value="Genomic_DNA"/>
</dbReference>
<dbReference type="PANTHER" id="PTHR37294">
    <property type="entry name" value="3'-5' EXORIBONUCLEASE YHAM"/>
    <property type="match status" value="1"/>
</dbReference>
<dbReference type="SUPFAM" id="SSF109604">
    <property type="entry name" value="HD-domain/PDEase-like"/>
    <property type="match status" value="1"/>
</dbReference>
<accession>A0A395W843</accession>
<reference evidence="5 6" key="1">
    <citation type="submission" date="2018-08" db="EMBL/GenBank/DDBJ databases">
        <title>A genome reference for cultivated species of the human gut microbiota.</title>
        <authorList>
            <person name="Zou Y."/>
            <person name="Xue W."/>
            <person name="Luo G."/>
        </authorList>
    </citation>
    <scope>NUCLEOTIDE SEQUENCE [LARGE SCALE GENOMIC DNA]</scope>
    <source>
        <strain evidence="4 5">AF15-20</strain>
        <strain evidence="3 6">AF22-10AC</strain>
    </source>
</reference>